<dbReference type="Gene3D" id="2.30.110.20">
    <property type="entry name" value="Hcp1-like"/>
    <property type="match status" value="1"/>
</dbReference>
<sequence>MDVIILEIKDVKGNCQIDKYQGQIIIQSFSHGVHLPLQMDTSNTERTAGRPVFTEMTFSKMSDMATPVLYAACVQGKKLGDAKIHIGRNENGVFMSVLEYVLTSAMVSNITTSGGAGGGTIPMDTFSLNFTKITMDFTQQKSDSTKKGTANFGWDLETNKAA</sequence>
<dbReference type="RefSeq" id="WP_028311597.1">
    <property type="nucleotide sequence ID" value="NZ_AXWS01000013.1"/>
</dbReference>
<organism evidence="1 2">
    <name type="scientific">Derxia gummosa DSM 723</name>
    <dbReference type="NCBI Taxonomy" id="1121388"/>
    <lineage>
        <taxon>Bacteria</taxon>
        <taxon>Pseudomonadati</taxon>
        <taxon>Pseudomonadota</taxon>
        <taxon>Betaproteobacteria</taxon>
        <taxon>Burkholderiales</taxon>
        <taxon>Alcaligenaceae</taxon>
        <taxon>Derxia</taxon>
    </lineage>
</organism>
<dbReference type="PANTHER" id="PTHR36152">
    <property type="entry name" value="CYTOPLASMIC PROTEIN-RELATED"/>
    <property type="match status" value="1"/>
</dbReference>
<accession>A0A8B6X410</accession>
<dbReference type="InterPro" id="IPR036624">
    <property type="entry name" value="Hcp1-lik_sf"/>
</dbReference>
<reference evidence="2" key="3">
    <citation type="journal article" date="2021" name="mBio">
        <title>The Breadth and Molecular Basis of Hcp-Driven Type VI Secretion System Effector Delivery.</title>
        <authorList>
            <person name="Howard S.A."/>
            <person name="Furniss R.C.D."/>
            <person name="Bonini D."/>
            <person name="Amin H."/>
            <person name="Paracuellos P."/>
            <person name="Zlotkin D."/>
            <person name="Costa T.R.D."/>
            <person name="Levy A."/>
            <person name="Mavridou D.A.I."/>
            <person name="Filloux A."/>
        </authorList>
    </citation>
    <scope>NUCLEOTIDE SEQUENCE</scope>
</reference>
<dbReference type="InterPro" id="IPR053165">
    <property type="entry name" value="HSI-I_assembly_Hcp1"/>
</dbReference>
<reference evidence="2" key="4">
    <citation type="submission" date="2025-08" db="UniProtKB">
        <authorList>
            <consortium name="RefSeq"/>
        </authorList>
    </citation>
    <scope>IDENTIFICATION</scope>
</reference>
<dbReference type="OrthoDB" id="6869716at2"/>
<dbReference type="InterPro" id="IPR008514">
    <property type="entry name" value="T6SS_Hcp"/>
</dbReference>
<dbReference type="PANTHER" id="PTHR36152:SF1">
    <property type="entry name" value="UBIQUITIN-LIKE DOMAIN-CONTAINING PROTEIN"/>
    <property type="match status" value="1"/>
</dbReference>
<proteinExistence type="predicted"/>
<reference evidence="2" key="1">
    <citation type="journal article" date="2008" name="EMBO Rep.">
        <title>The type VI secretion toolkit.</title>
        <authorList>
            <person name="Cascales E."/>
        </authorList>
    </citation>
    <scope>NUCLEOTIDE SEQUENCE</scope>
</reference>
<dbReference type="Pfam" id="PF05638">
    <property type="entry name" value="T6SS_HCP"/>
    <property type="match status" value="1"/>
</dbReference>
<reference evidence="2" key="2">
    <citation type="journal article" date="2012" name="Infect. Immun.">
        <title>Hcp family proteins secreted via the type VI secretion system coordinately regulate Escherichia coli K1 interaction with human brain microvascular endothelial cells.</title>
        <authorList>
            <person name="Zhou Y."/>
            <person name="Tao J."/>
            <person name="Yu H."/>
            <person name="Ni J."/>
            <person name="Zeng L."/>
            <person name="Teng Q."/>
            <person name="Kim K.S."/>
            <person name="Zhao G.P."/>
            <person name="Guo X."/>
            <person name="Yao Y."/>
        </authorList>
    </citation>
    <scope>NUCLEOTIDE SEQUENCE</scope>
</reference>
<evidence type="ECO:0000313" key="2">
    <source>
        <dbReference type="RefSeq" id="WP_028311597.1"/>
    </source>
</evidence>
<keyword evidence="1" id="KW-1185">Reference proteome</keyword>
<dbReference type="SUPFAM" id="SSF141452">
    <property type="entry name" value="Hcp1-like"/>
    <property type="match status" value="1"/>
</dbReference>
<name>A0A8B6X410_9BURK</name>
<evidence type="ECO:0000313" key="1">
    <source>
        <dbReference type="Proteomes" id="UP000675920"/>
    </source>
</evidence>
<protein>
    <submittedName>
        <fullName evidence="2">Hcp family type VI secretion system effector</fullName>
    </submittedName>
</protein>
<dbReference type="AlphaFoldDB" id="A0A8B6X410"/>
<dbReference type="Proteomes" id="UP000675920">
    <property type="component" value="Unplaced"/>
</dbReference>